<dbReference type="EMBL" id="JAJSPL020000020">
    <property type="protein sequence ID" value="KAK7740446.1"/>
    <property type="molecule type" value="Genomic_DNA"/>
</dbReference>
<evidence type="ECO:0000256" key="1">
    <source>
        <dbReference type="SAM" id="SignalP"/>
    </source>
</evidence>
<proteinExistence type="predicted"/>
<dbReference type="Proteomes" id="UP001320245">
    <property type="component" value="Unassembled WGS sequence"/>
</dbReference>
<dbReference type="AlphaFoldDB" id="A0AAN9U5N7"/>
<organism evidence="2 3">
    <name type="scientific">Cytospora paraplurivora</name>
    <dbReference type="NCBI Taxonomy" id="2898453"/>
    <lineage>
        <taxon>Eukaryota</taxon>
        <taxon>Fungi</taxon>
        <taxon>Dikarya</taxon>
        <taxon>Ascomycota</taxon>
        <taxon>Pezizomycotina</taxon>
        <taxon>Sordariomycetes</taxon>
        <taxon>Sordariomycetidae</taxon>
        <taxon>Diaporthales</taxon>
        <taxon>Cytosporaceae</taxon>
        <taxon>Cytospora</taxon>
    </lineage>
</organism>
<gene>
    <name evidence="2" type="ORF">SLS53_005287</name>
</gene>
<name>A0AAN9U5N7_9PEZI</name>
<comment type="caution">
    <text evidence="2">The sequence shown here is derived from an EMBL/GenBank/DDBJ whole genome shotgun (WGS) entry which is preliminary data.</text>
</comment>
<keyword evidence="3" id="KW-1185">Reference proteome</keyword>
<keyword evidence="1" id="KW-0732">Signal</keyword>
<sequence length="85" mass="9727">MLKLLLSLIRTLVHNAYNKDGVADYDFILMTGWKQMGPISFADSKAIIADMRQRAEVLTEPFRSIINAIDDETKAWSGYLSYWPT</sequence>
<evidence type="ECO:0000313" key="3">
    <source>
        <dbReference type="Proteomes" id="UP001320245"/>
    </source>
</evidence>
<feature type="chain" id="PRO_5042900115" evidence="1">
    <location>
        <begin position="17"/>
        <end position="85"/>
    </location>
</feature>
<feature type="signal peptide" evidence="1">
    <location>
        <begin position="1"/>
        <end position="16"/>
    </location>
</feature>
<reference evidence="2 3" key="1">
    <citation type="journal article" date="2023" name="PLoS ONE">
        <title>Cytospora paraplurivora sp. nov. isolated from orchards with fruit tree decline syndrome in Ontario, Canada.</title>
        <authorList>
            <person name="Ilyukhin E."/>
            <person name="Nguyen H.D.T."/>
            <person name="Castle A.J."/>
            <person name="Ellouze W."/>
        </authorList>
    </citation>
    <scope>NUCLEOTIDE SEQUENCE [LARGE SCALE GENOMIC DNA]</scope>
    <source>
        <strain evidence="2 3">FDS-564</strain>
    </source>
</reference>
<evidence type="ECO:0000313" key="2">
    <source>
        <dbReference type="EMBL" id="KAK7740446.1"/>
    </source>
</evidence>
<accession>A0AAN9U5N7</accession>
<protein>
    <submittedName>
        <fullName evidence="2">Uncharacterized protein</fullName>
    </submittedName>
</protein>